<name>A0A1Q3A8C6_ZYGRO</name>
<reference evidence="3 4" key="1">
    <citation type="submission" date="2016-08" db="EMBL/GenBank/DDBJ databases">
        <title>Draft genome sequence of allopolyploid Zygosaccharomyces rouxii.</title>
        <authorList>
            <person name="Watanabe J."/>
            <person name="Uehara K."/>
            <person name="Mogi Y."/>
            <person name="Tsukioka Y."/>
        </authorList>
    </citation>
    <scope>NUCLEOTIDE SEQUENCE [LARGE SCALE GENOMIC DNA]</scope>
    <source>
        <strain evidence="3 4">NBRC 110957</strain>
    </source>
</reference>
<dbReference type="AlphaFoldDB" id="A0A1Q3A8C6"/>
<dbReference type="EMBL" id="BDGX01000032">
    <property type="protein sequence ID" value="GAV51810.1"/>
    <property type="molecule type" value="Genomic_DNA"/>
</dbReference>
<feature type="compositionally biased region" description="Low complexity" evidence="1">
    <location>
        <begin position="156"/>
        <end position="170"/>
    </location>
</feature>
<protein>
    <submittedName>
        <fullName evidence="3">Uncharacterized protein</fullName>
    </submittedName>
</protein>
<dbReference type="Pfam" id="PF00660">
    <property type="entry name" value="SRP1_TIP1"/>
    <property type="match status" value="1"/>
</dbReference>
<feature type="signal peptide" evidence="2">
    <location>
        <begin position="1"/>
        <end position="19"/>
    </location>
</feature>
<keyword evidence="2" id="KW-0732">Signal</keyword>
<feature type="region of interest" description="Disordered" evidence="1">
    <location>
        <begin position="156"/>
        <end position="176"/>
    </location>
</feature>
<evidence type="ECO:0000256" key="2">
    <source>
        <dbReference type="SAM" id="SignalP"/>
    </source>
</evidence>
<evidence type="ECO:0000313" key="3">
    <source>
        <dbReference type="EMBL" id="GAV51810.1"/>
    </source>
</evidence>
<organism evidence="3 4">
    <name type="scientific">Zygosaccharomyces rouxii</name>
    <dbReference type="NCBI Taxonomy" id="4956"/>
    <lineage>
        <taxon>Eukaryota</taxon>
        <taxon>Fungi</taxon>
        <taxon>Dikarya</taxon>
        <taxon>Ascomycota</taxon>
        <taxon>Saccharomycotina</taxon>
        <taxon>Saccharomycetes</taxon>
        <taxon>Saccharomycetales</taxon>
        <taxon>Saccharomycetaceae</taxon>
        <taxon>Zygosaccharomyces</taxon>
    </lineage>
</organism>
<accession>A0A1Q3A8C6</accession>
<dbReference type="Proteomes" id="UP000187013">
    <property type="component" value="Unassembled WGS sequence"/>
</dbReference>
<dbReference type="InterPro" id="IPR000992">
    <property type="entry name" value="SRP1_TIP1"/>
</dbReference>
<sequence length="201" mass="22176">MVTFMRIAVDFFLFFGTLAASSTITEEPSSIKVSKPTDSAFLKSEAAEVDMRFFSVFLLDFRDNEDSYTSYLGDRHKTMPQKVADYYNHVAQLPPSADLERDIAASFPFSQFQTFIAEFPWYSTLLSKAHASTMFIPEDFVTKGVSQASKSASVQLQSSSKSASSPTSTKSHTHNGAVKEVGSSSCCLLQFFIPILVGILL</sequence>
<feature type="chain" id="PRO_5012207959" evidence="2">
    <location>
        <begin position="20"/>
        <end position="201"/>
    </location>
</feature>
<evidence type="ECO:0000313" key="4">
    <source>
        <dbReference type="Proteomes" id="UP000187013"/>
    </source>
</evidence>
<gene>
    <name evidence="3" type="ORF">ZYGR_0AF02810</name>
</gene>
<comment type="caution">
    <text evidence="3">The sequence shown here is derived from an EMBL/GenBank/DDBJ whole genome shotgun (WGS) entry which is preliminary data.</text>
</comment>
<dbReference type="OrthoDB" id="4069604at2759"/>
<evidence type="ECO:0000256" key="1">
    <source>
        <dbReference type="SAM" id="MobiDB-lite"/>
    </source>
</evidence>
<proteinExistence type="predicted"/>